<dbReference type="InterPro" id="IPR001782">
    <property type="entry name" value="Flag_FlgI"/>
</dbReference>
<comment type="caution">
    <text evidence="11">The sequence shown here is derived from an EMBL/GenBank/DDBJ whole genome shotgun (WGS) entry which is preliminary data.</text>
</comment>
<evidence type="ECO:0000256" key="6">
    <source>
        <dbReference type="ARBA" id="ARBA00023143"/>
    </source>
</evidence>
<feature type="signal peptide" evidence="7">
    <location>
        <begin position="1"/>
        <end position="21"/>
    </location>
</feature>
<dbReference type="HAMAP" id="MF_00416">
    <property type="entry name" value="FlgI"/>
    <property type="match status" value="1"/>
</dbReference>
<dbReference type="InterPro" id="IPR008258">
    <property type="entry name" value="Transglycosylase_SLT_dom_1"/>
</dbReference>
<evidence type="ECO:0000256" key="4">
    <source>
        <dbReference type="ARBA" id="ARBA00022729"/>
    </source>
</evidence>
<dbReference type="Gene3D" id="1.10.530.10">
    <property type="match status" value="1"/>
</dbReference>
<evidence type="ECO:0000256" key="8">
    <source>
        <dbReference type="SAM" id="MobiDB-lite"/>
    </source>
</evidence>
<dbReference type="AlphaFoldDB" id="A0A5S5BDD1"/>
<keyword evidence="11" id="KW-0282">Flagellum</keyword>
<dbReference type="InterPro" id="IPR019301">
    <property type="entry name" value="Flagellar_prot_FlgJ_N"/>
</dbReference>
<dbReference type="PANTHER" id="PTHR30381">
    <property type="entry name" value="FLAGELLAR P-RING PERIPLASMIC PROTEIN FLGI"/>
    <property type="match status" value="1"/>
</dbReference>
<name>A0A5S5BDD1_STUST</name>
<reference evidence="11 12" key="1">
    <citation type="submission" date="2019-07" db="EMBL/GenBank/DDBJ databases">
        <title>Deep subsurface shale carbon reservoir microbial communities from Ohio and West Virginia, USA.</title>
        <authorList>
            <person name="Wrighton K."/>
        </authorList>
    </citation>
    <scope>NUCLEOTIDE SEQUENCE [LARGE SCALE GENOMIC DNA]</scope>
    <source>
        <strain evidence="11 12">NP_8Ht</strain>
    </source>
</reference>
<feature type="domain" description="Flagellar protein FlgJ N-terminal" evidence="10">
    <location>
        <begin position="391"/>
        <end position="441"/>
    </location>
</feature>
<evidence type="ECO:0000256" key="5">
    <source>
        <dbReference type="ARBA" id="ARBA00022795"/>
    </source>
</evidence>
<dbReference type="GO" id="GO:0005198">
    <property type="term" value="F:structural molecule activity"/>
    <property type="evidence" value="ECO:0007669"/>
    <property type="project" value="InterPro"/>
</dbReference>
<comment type="function">
    <text evidence="1 7">Assembles around the rod to form the L-ring and probably protects the motor/basal body from shearing forces during rotation.</text>
</comment>
<keyword evidence="5" id="KW-1005">Bacterial flagellum biogenesis</keyword>
<dbReference type="Pfam" id="PF10135">
    <property type="entry name" value="Rod-binding"/>
    <property type="match status" value="1"/>
</dbReference>
<dbReference type="GO" id="GO:0030288">
    <property type="term" value="C:outer membrane-bounded periplasmic space"/>
    <property type="evidence" value="ECO:0007669"/>
    <property type="project" value="InterPro"/>
</dbReference>
<dbReference type="GO" id="GO:0009428">
    <property type="term" value="C:bacterial-type flagellum basal body, distal rod, P ring"/>
    <property type="evidence" value="ECO:0007669"/>
    <property type="project" value="InterPro"/>
</dbReference>
<feature type="chain" id="PRO_5024522053" description="Flagellar P-ring protein" evidence="7">
    <location>
        <begin position="22"/>
        <end position="686"/>
    </location>
</feature>
<keyword evidence="6 7" id="KW-0975">Bacterial flagellum</keyword>
<comment type="subunit">
    <text evidence="7">The basal body constitutes a major portion of the flagellar organelle and consists of four rings (L,P,S, and M) mounted on a central rod.</text>
</comment>
<feature type="region of interest" description="Disordered" evidence="8">
    <location>
        <begin position="626"/>
        <end position="646"/>
    </location>
</feature>
<evidence type="ECO:0000256" key="7">
    <source>
        <dbReference type="HAMAP-Rule" id="MF_00416"/>
    </source>
</evidence>
<dbReference type="NCBIfam" id="NF003676">
    <property type="entry name" value="PRK05303.1"/>
    <property type="match status" value="1"/>
</dbReference>
<evidence type="ECO:0000313" key="11">
    <source>
        <dbReference type="EMBL" id="TYP64336.1"/>
    </source>
</evidence>
<evidence type="ECO:0000259" key="10">
    <source>
        <dbReference type="Pfam" id="PF10135"/>
    </source>
</evidence>
<gene>
    <name evidence="7" type="primary">flgI</name>
    <name evidence="11" type="ORF">A9A72_1231122</name>
</gene>
<dbReference type="GO" id="GO:0071973">
    <property type="term" value="P:bacterial-type flagellum-dependent cell motility"/>
    <property type="evidence" value="ECO:0007669"/>
    <property type="project" value="InterPro"/>
</dbReference>
<keyword evidence="11" id="KW-0966">Cell projection</keyword>
<dbReference type="InterPro" id="IPR023346">
    <property type="entry name" value="Lysozyme-like_dom_sf"/>
</dbReference>
<proteinExistence type="inferred from homology"/>
<evidence type="ECO:0000313" key="12">
    <source>
        <dbReference type="Proteomes" id="UP000324282"/>
    </source>
</evidence>
<dbReference type="CDD" id="cd13401">
    <property type="entry name" value="Slt70-like"/>
    <property type="match status" value="1"/>
</dbReference>
<dbReference type="GO" id="GO:0044781">
    <property type="term" value="P:bacterial-type flagellum organization"/>
    <property type="evidence" value="ECO:0007669"/>
    <property type="project" value="UniProtKB-KW"/>
</dbReference>
<protein>
    <recommendedName>
        <fullName evidence="7">Flagellar P-ring protein</fullName>
    </recommendedName>
    <alternativeName>
        <fullName evidence="7">Basal body P-ring protein</fullName>
    </alternativeName>
</protein>
<organism evidence="11 12">
    <name type="scientific">Stutzerimonas stutzeri</name>
    <name type="common">Pseudomonas stutzeri</name>
    <dbReference type="NCBI Taxonomy" id="316"/>
    <lineage>
        <taxon>Bacteria</taxon>
        <taxon>Pseudomonadati</taxon>
        <taxon>Pseudomonadota</taxon>
        <taxon>Gammaproteobacteria</taxon>
        <taxon>Pseudomonadales</taxon>
        <taxon>Pseudomonadaceae</taxon>
        <taxon>Stutzerimonas</taxon>
    </lineage>
</organism>
<feature type="domain" description="Transglycosylase SLT" evidence="9">
    <location>
        <begin position="490"/>
        <end position="595"/>
    </location>
</feature>
<evidence type="ECO:0000256" key="2">
    <source>
        <dbReference type="ARBA" id="ARBA00004117"/>
    </source>
</evidence>
<keyword evidence="11" id="KW-0969">Cilium</keyword>
<keyword evidence="4 7" id="KW-0732">Signal</keyword>
<evidence type="ECO:0000259" key="9">
    <source>
        <dbReference type="Pfam" id="PF01464"/>
    </source>
</evidence>
<evidence type="ECO:0000256" key="3">
    <source>
        <dbReference type="ARBA" id="ARBA00008994"/>
    </source>
</evidence>
<comment type="similarity">
    <text evidence="3 7">Belongs to the FlgI family.</text>
</comment>
<dbReference type="Proteomes" id="UP000324282">
    <property type="component" value="Unassembled WGS sequence"/>
</dbReference>
<dbReference type="PANTHER" id="PTHR30381:SF0">
    <property type="entry name" value="FLAGELLAR P-RING PROTEIN"/>
    <property type="match status" value="1"/>
</dbReference>
<dbReference type="EMBL" id="VNHQ01000013">
    <property type="protein sequence ID" value="TYP64336.1"/>
    <property type="molecule type" value="Genomic_DNA"/>
</dbReference>
<accession>A0A5S5BDD1</accession>
<evidence type="ECO:0000256" key="1">
    <source>
        <dbReference type="ARBA" id="ARBA00002591"/>
    </source>
</evidence>
<dbReference type="PRINTS" id="PR01010">
    <property type="entry name" value="FLGPRINGFLGI"/>
</dbReference>
<comment type="subcellular location">
    <subcellularLocation>
        <location evidence="2 7">Bacterial flagellum basal body</location>
    </subcellularLocation>
</comment>
<dbReference type="Pfam" id="PF01464">
    <property type="entry name" value="SLT"/>
    <property type="match status" value="1"/>
</dbReference>
<sequence precursor="true">MRSLKLFLAACALCWQLPAHAVPLMDLVDVEGIRGNQLIGYGLVVGLDGTGDKNQVKFTSQSVTNMIKQFGVNLPPNVDPKLKNVAAVTITATVPPSYSAGQTVDVTVSSLGDAKSLRGGQLLMTPLQGVDGEIYALAQGAVIVGGVNAEGASGSKVAINTSNTGLIPNGATVERMIPSDFTERPEVMLNVRQPSFQTVTRVVDAVDAYFGKGTATALNATKVSIRAPLTSTQRMSFMAMLERLEVEEGRTRPKVVFNSRTGTVVVGEGVRVKAAAVAHGSLTVTISENPQVSQPNAFAGGETVVTPQSDVTIEQDRKAMFKWPEGASLESIISTINSLGATPDDVMSIVSLPQHLNTLRNRQDGPTAARRQQLEVVAEQFEAMFLQQILKQMRKAGDVLGAGNPMRSRELDTMRDFYDEVLADTLAGKRQTGIADMLVQQLSGEAVGAPAPTALAGHAGSGLQSGGLHALRGTWQRGVDALDSAWESGKAGFKSLVDSVIKHESSGNIAAVSPKGARGLMQLMPGTARDMAAELGLPFSEARLTTDAEYNKRLGSAYLNKMLDRYDGHQALALAAYNAGPGRVDEWLKSHGDPRKGEIGTGAWVQKIPFAETRNYTRNILNDLSAASPAPSEPRAQLQAVPPVAPSPLNSVADPVALSTGRSVAGAHLSVAFAQPIRIEPKEIVS</sequence>
<dbReference type="OrthoDB" id="9786431at2"/>
<dbReference type="SUPFAM" id="SSF53955">
    <property type="entry name" value="Lysozyme-like"/>
    <property type="match status" value="1"/>
</dbReference>
<dbReference type="Pfam" id="PF02119">
    <property type="entry name" value="FlgI"/>
    <property type="match status" value="1"/>
</dbReference>